<dbReference type="Proteomes" id="UP000024635">
    <property type="component" value="Unassembled WGS sequence"/>
</dbReference>
<feature type="signal peptide" evidence="1">
    <location>
        <begin position="1"/>
        <end position="29"/>
    </location>
</feature>
<organism evidence="2 3">
    <name type="scientific">Ancylostoma ceylanicum</name>
    <dbReference type="NCBI Taxonomy" id="53326"/>
    <lineage>
        <taxon>Eukaryota</taxon>
        <taxon>Metazoa</taxon>
        <taxon>Ecdysozoa</taxon>
        <taxon>Nematoda</taxon>
        <taxon>Chromadorea</taxon>
        <taxon>Rhabditida</taxon>
        <taxon>Rhabditina</taxon>
        <taxon>Rhabditomorpha</taxon>
        <taxon>Strongyloidea</taxon>
        <taxon>Ancylostomatidae</taxon>
        <taxon>Ancylostomatinae</taxon>
        <taxon>Ancylostoma</taxon>
    </lineage>
</organism>
<gene>
    <name evidence="2" type="primary">Acey_s0158.g3241</name>
    <name evidence="2" type="ORF">Y032_0158g3241</name>
</gene>
<reference evidence="3" key="1">
    <citation type="journal article" date="2015" name="Nat. Genet.">
        <title>The genome and transcriptome of the zoonotic hookworm Ancylostoma ceylanicum identify infection-specific gene families.</title>
        <authorList>
            <person name="Schwarz E.M."/>
            <person name="Hu Y."/>
            <person name="Antoshechkin I."/>
            <person name="Miller M.M."/>
            <person name="Sternberg P.W."/>
            <person name="Aroian R.V."/>
        </authorList>
    </citation>
    <scope>NUCLEOTIDE SEQUENCE</scope>
    <source>
        <strain evidence="3">HY135</strain>
    </source>
</reference>
<proteinExistence type="predicted"/>
<evidence type="ECO:0000256" key="1">
    <source>
        <dbReference type="SAM" id="SignalP"/>
    </source>
</evidence>
<keyword evidence="3" id="KW-1185">Reference proteome</keyword>
<feature type="chain" id="PRO_5001486918" evidence="1">
    <location>
        <begin position="30"/>
        <end position="189"/>
    </location>
</feature>
<keyword evidence="1" id="KW-0732">Signal</keyword>
<dbReference type="EMBL" id="JARK01001494">
    <property type="protein sequence ID" value="EYB95563.1"/>
    <property type="molecule type" value="Genomic_DNA"/>
</dbReference>
<comment type="caution">
    <text evidence="2">The sequence shown here is derived from an EMBL/GenBank/DDBJ whole genome shotgun (WGS) entry which is preliminary data.</text>
</comment>
<dbReference type="OrthoDB" id="5888200at2759"/>
<protein>
    <submittedName>
        <fullName evidence="2">Uncharacterized protein</fullName>
    </submittedName>
</protein>
<evidence type="ECO:0000313" key="2">
    <source>
        <dbReference type="EMBL" id="EYB95563.1"/>
    </source>
</evidence>
<name>A0A016SXY1_9BILA</name>
<accession>A0A016SXY1</accession>
<sequence length="189" mass="21378">MWFASFSLFGSRAMFNVLLILALLPVAGSYKCREYSPKDENNGEVSEGVYCAFFMTSSCEEGIYTEGLPWTYNKIKEGCHIVKSIAFSCACYHDFCSSNHTYIMELWKKSPQYDKKHIYTRCLQYVIDGDEEERGGFTDEGARAAIMRGEAIIGPESMGEMEYMDFMSASSSRNTCLLIIAIIFSALHL</sequence>
<dbReference type="AlphaFoldDB" id="A0A016SXY1"/>
<evidence type="ECO:0000313" key="3">
    <source>
        <dbReference type="Proteomes" id="UP000024635"/>
    </source>
</evidence>